<name>A0ABP7WRF0_9GAMM</name>
<dbReference type="EMBL" id="BAABDM010000003">
    <property type="protein sequence ID" value="GAA4094961.1"/>
    <property type="molecule type" value="Genomic_DNA"/>
</dbReference>
<comment type="caution">
    <text evidence="3">The sequence shown here is derived from an EMBL/GenBank/DDBJ whole genome shotgun (WGS) entry which is preliminary data.</text>
</comment>
<dbReference type="RefSeq" id="WP_344935079.1">
    <property type="nucleotide sequence ID" value="NZ_BAABDM010000003.1"/>
</dbReference>
<feature type="domain" description="DUF1254" evidence="2">
    <location>
        <begin position="46"/>
        <end position="171"/>
    </location>
</feature>
<dbReference type="Pfam" id="PF06863">
    <property type="entry name" value="DUF1254"/>
    <property type="match status" value="1"/>
</dbReference>
<gene>
    <name evidence="3" type="ORF">GCM10022414_18800</name>
</gene>
<reference evidence="4" key="1">
    <citation type="journal article" date="2019" name="Int. J. Syst. Evol. Microbiol.">
        <title>The Global Catalogue of Microorganisms (GCM) 10K type strain sequencing project: providing services to taxonomists for standard genome sequencing and annotation.</title>
        <authorList>
            <consortium name="The Broad Institute Genomics Platform"/>
            <consortium name="The Broad Institute Genome Sequencing Center for Infectious Disease"/>
            <person name="Wu L."/>
            <person name="Ma J."/>
        </authorList>
    </citation>
    <scope>NUCLEOTIDE SEQUENCE [LARGE SCALE GENOMIC DNA]</scope>
    <source>
        <strain evidence="4">JCM 17304</strain>
    </source>
</reference>
<dbReference type="InterPro" id="IPR037050">
    <property type="entry name" value="DUF1254_sf"/>
</dbReference>
<dbReference type="Proteomes" id="UP001500392">
    <property type="component" value="Unassembled WGS sequence"/>
</dbReference>
<keyword evidence="1" id="KW-1133">Transmembrane helix</keyword>
<sequence length="181" mass="19889">MKRLAHWLVFIAIVAVVSHLVVVRYTPKALMALIMFNIKSEAGGANRLYIPEKITAKSRKIVRPAPDLAYTVCAYDLSNGPVMATLNASDNYTSLAVFADNTDNIFAVNDQAISGNLVTVVLRTEQQEIQPATDAIEVTAPSDKGLILWRRVITSNADWPQVDTARREVSCGGYHQTKSDI</sequence>
<protein>
    <recommendedName>
        <fullName evidence="2">DUF1254 domain-containing protein</fullName>
    </recommendedName>
</protein>
<keyword evidence="4" id="KW-1185">Reference proteome</keyword>
<keyword evidence="1" id="KW-0472">Membrane</keyword>
<dbReference type="SUPFAM" id="SSF160935">
    <property type="entry name" value="VPA0735-like"/>
    <property type="match status" value="1"/>
</dbReference>
<keyword evidence="1" id="KW-0812">Transmembrane</keyword>
<proteinExistence type="predicted"/>
<feature type="transmembrane region" description="Helical" evidence="1">
    <location>
        <begin position="6"/>
        <end position="25"/>
    </location>
</feature>
<evidence type="ECO:0000259" key="2">
    <source>
        <dbReference type="Pfam" id="PF06863"/>
    </source>
</evidence>
<evidence type="ECO:0000256" key="1">
    <source>
        <dbReference type="SAM" id="Phobius"/>
    </source>
</evidence>
<evidence type="ECO:0000313" key="3">
    <source>
        <dbReference type="EMBL" id="GAA4094961.1"/>
    </source>
</evidence>
<organism evidence="3 4">
    <name type="scientific">Zhongshania borealis</name>
    <dbReference type="NCBI Taxonomy" id="889488"/>
    <lineage>
        <taxon>Bacteria</taxon>
        <taxon>Pseudomonadati</taxon>
        <taxon>Pseudomonadota</taxon>
        <taxon>Gammaproteobacteria</taxon>
        <taxon>Cellvibrionales</taxon>
        <taxon>Spongiibacteraceae</taxon>
        <taxon>Zhongshania</taxon>
    </lineage>
</organism>
<dbReference type="InterPro" id="IPR010679">
    <property type="entry name" value="DUF1254"/>
</dbReference>
<accession>A0ABP7WRF0</accession>
<dbReference type="Gene3D" id="2.60.40.1610">
    <property type="entry name" value="Domain of unknown function DUF1254"/>
    <property type="match status" value="1"/>
</dbReference>
<evidence type="ECO:0000313" key="4">
    <source>
        <dbReference type="Proteomes" id="UP001500392"/>
    </source>
</evidence>